<gene>
    <name evidence="6" type="primary">PCMP-H56_1</name>
    <name evidence="7" type="synonym">PCMP-H56_0</name>
    <name evidence="7" type="ORF">A4A49_43838</name>
    <name evidence="6" type="ORF">A4A49_64515</name>
</gene>
<reference evidence="6 8" key="1">
    <citation type="submission" date="2016-11" db="EMBL/GenBank/DDBJ databases">
        <title>The genome of Nicotiana attenuata.</title>
        <authorList>
            <person name="Xu S."/>
            <person name="Brockmoeller T."/>
            <person name="Gaquerel E."/>
            <person name="Navarro A."/>
            <person name="Kuhl H."/>
            <person name="Gase K."/>
            <person name="Ling Z."/>
            <person name="Zhou W."/>
            <person name="Kreitzer C."/>
            <person name="Stanke M."/>
            <person name="Tang H."/>
            <person name="Lyons E."/>
            <person name="Pandey P."/>
            <person name="Pandey S.P."/>
            <person name="Timmermann B."/>
            <person name="Baldwin I.T."/>
        </authorList>
    </citation>
    <scope>NUCLEOTIDE SEQUENCE [LARGE SCALE GENOMIC DNA]</scope>
    <source>
        <strain evidence="8">cv. UT</strain>
        <strain evidence="6">UT</strain>
        <tissue evidence="6">Leaves</tissue>
    </source>
</reference>
<dbReference type="Gramene" id="OIT18632">
    <property type="protein sequence ID" value="OIT18632"/>
    <property type="gene ID" value="A4A49_64515"/>
</dbReference>
<feature type="region of interest" description="Disordered" evidence="4">
    <location>
        <begin position="1"/>
        <end position="26"/>
    </location>
</feature>
<dbReference type="OrthoDB" id="1211742at2759"/>
<dbReference type="EMBL" id="MJEQ01000845">
    <property type="protein sequence ID" value="OIT33648.1"/>
    <property type="molecule type" value="Genomic_DNA"/>
</dbReference>
<feature type="repeat" description="PPR" evidence="3">
    <location>
        <begin position="499"/>
        <end position="529"/>
    </location>
</feature>
<feature type="repeat" description="PPR" evidence="3">
    <location>
        <begin position="530"/>
        <end position="564"/>
    </location>
</feature>
<dbReference type="GeneID" id="109205748"/>
<dbReference type="SMR" id="A0A1J6K0C5"/>
<feature type="repeat" description="PPR" evidence="3">
    <location>
        <begin position="93"/>
        <end position="127"/>
    </location>
</feature>
<feature type="compositionally biased region" description="Low complexity" evidence="4">
    <location>
        <begin position="7"/>
        <end position="21"/>
    </location>
</feature>
<name>A0A1J6K0C5_NICAT</name>
<dbReference type="PANTHER" id="PTHR47926:SF347">
    <property type="entry name" value="PENTATRICOPEPTIDE REPEAT-CONTAINING PROTEIN"/>
    <property type="match status" value="1"/>
</dbReference>
<dbReference type="FunFam" id="1.25.40.10:FF:000184">
    <property type="entry name" value="Pentatricopeptide repeat-containing protein, chloroplastic"/>
    <property type="match status" value="1"/>
</dbReference>
<evidence type="ECO:0000256" key="1">
    <source>
        <dbReference type="ARBA" id="ARBA00006643"/>
    </source>
</evidence>
<dbReference type="NCBIfam" id="TIGR00756">
    <property type="entry name" value="PPR"/>
    <property type="match status" value="8"/>
</dbReference>
<dbReference type="KEGG" id="nau:109222511"/>
<dbReference type="FunFam" id="1.25.40.10:FF:000344">
    <property type="entry name" value="Pentatricopeptide repeat-containing protein"/>
    <property type="match status" value="1"/>
</dbReference>
<dbReference type="KEGG" id="nau:109205748"/>
<dbReference type="AlphaFoldDB" id="A0A1J6K0C5"/>
<dbReference type="InterPro" id="IPR046960">
    <property type="entry name" value="PPR_At4g14850-like_plant"/>
</dbReference>
<dbReference type="Pfam" id="PF14432">
    <property type="entry name" value="DYW_deaminase"/>
    <property type="match status" value="1"/>
</dbReference>
<feature type="repeat" description="PPR" evidence="3">
    <location>
        <begin position="296"/>
        <end position="330"/>
    </location>
</feature>
<dbReference type="Proteomes" id="UP000187609">
    <property type="component" value="Unassembled WGS sequence"/>
</dbReference>
<dbReference type="PANTHER" id="PTHR47926">
    <property type="entry name" value="PENTATRICOPEPTIDE REPEAT-CONTAINING PROTEIN"/>
    <property type="match status" value="1"/>
</dbReference>
<evidence type="ECO:0000313" key="7">
    <source>
        <dbReference type="EMBL" id="OIT33648.1"/>
    </source>
</evidence>
<dbReference type="Pfam" id="PF13041">
    <property type="entry name" value="PPR_2"/>
    <property type="match status" value="3"/>
</dbReference>
<evidence type="ECO:0000313" key="6">
    <source>
        <dbReference type="EMBL" id="OIT18632.1"/>
    </source>
</evidence>
<dbReference type="InterPro" id="IPR046848">
    <property type="entry name" value="E_motif"/>
</dbReference>
<dbReference type="OMA" id="GKQEMAC"/>
<evidence type="ECO:0000256" key="2">
    <source>
        <dbReference type="ARBA" id="ARBA00022737"/>
    </source>
</evidence>
<feature type="domain" description="DYW" evidence="5">
    <location>
        <begin position="745"/>
        <end position="837"/>
    </location>
</feature>
<dbReference type="FunFam" id="1.25.40.10:FF:001238">
    <property type="entry name" value="Pentatricopeptide repeat-containing protein At3g22690"/>
    <property type="match status" value="1"/>
</dbReference>
<dbReference type="InterPro" id="IPR032867">
    <property type="entry name" value="DYW_dom"/>
</dbReference>
<dbReference type="GeneID" id="109222511"/>
<dbReference type="Pfam" id="PF20431">
    <property type="entry name" value="E_motif"/>
    <property type="match status" value="1"/>
</dbReference>
<dbReference type="GO" id="GO:0008270">
    <property type="term" value="F:zinc ion binding"/>
    <property type="evidence" value="ECO:0007669"/>
    <property type="project" value="InterPro"/>
</dbReference>
<dbReference type="FunFam" id="1.25.40.10:FF:000436">
    <property type="entry name" value="Pentatricopeptide repeat-containing protein At5g39350 family"/>
    <property type="match status" value="1"/>
</dbReference>
<comment type="similarity">
    <text evidence="1">Belongs to the PPR family. PCMP-H subfamily.</text>
</comment>
<keyword evidence="8" id="KW-1185">Reference proteome</keyword>
<evidence type="ECO:0000256" key="3">
    <source>
        <dbReference type="PROSITE-ProRule" id="PRU00708"/>
    </source>
</evidence>
<evidence type="ECO:0000256" key="4">
    <source>
        <dbReference type="SAM" id="MobiDB-lite"/>
    </source>
</evidence>
<dbReference type="Gramene" id="OIT33648">
    <property type="protein sequence ID" value="OIT33648"/>
    <property type="gene ID" value="A4A49_43838"/>
</dbReference>
<dbReference type="PROSITE" id="PS51375">
    <property type="entry name" value="PPR"/>
    <property type="match status" value="7"/>
</dbReference>
<comment type="caution">
    <text evidence="6">The sequence shown here is derived from an EMBL/GenBank/DDBJ whole genome shotgun (WGS) entry which is preliminary data.</text>
</comment>
<evidence type="ECO:0000259" key="5">
    <source>
        <dbReference type="Pfam" id="PF14432"/>
    </source>
</evidence>
<proteinExistence type="inferred from homology"/>
<dbReference type="Gene3D" id="1.25.40.10">
    <property type="entry name" value="Tetratricopeptide repeat domain"/>
    <property type="match status" value="5"/>
</dbReference>
<feature type="repeat" description="PPR" evidence="3">
    <location>
        <begin position="398"/>
        <end position="428"/>
    </location>
</feature>
<keyword evidence="2" id="KW-0677">Repeat</keyword>
<dbReference type="Pfam" id="PF01535">
    <property type="entry name" value="PPR"/>
    <property type="match status" value="4"/>
</dbReference>
<dbReference type="InterPro" id="IPR002885">
    <property type="entry name" value="PPR_rpt"/>
</dbReference>
<protein>
    <submittedName>
        <fullName evidence="6">Pentatricopeptide repeat-containing protein</fullName>
    </submittedName>
</protein>
<feature type="repeat" description="PPR" evidence="3">
    <location>
        <begin position="429"/>
        <end position="463"/>
    </location>
</feature>
<accession>A0A1J6K0C5</accession>
<evidence type="ECO:0000313" key="8">
    <source>
        <dbReference type="Proteomes" id="UP000187609"/>
    </source>
</evidence>
<dbReference type="EMBL" id="MJEQ01021180">
    <property type="protein sequence ID" value="OIT18632.1"/>
    <property type="molecule type" value="Genomic_DNA"/>
</dbReference>
<feature type="repeat" description="PPR" evidence="3">
    <location>
        <begin position="163"/>
        <end position="197"/>
    </location>
</feature>
<sequence length="837" mass="93231">MTATVNLSLSPLLSTPQQPQSNRSTTTDLIKSCKNLNEIKQLHARFTKQGFNQDPGFLGKLIAKCSEIGSYDSLKYAQTAFDNFCYSEEGLNNTYKFNSLIKGYSLAGLFSDAVLIYARMVLENVEPDGYTFPLVLSACAKDGRFFEGSEIQGLALKWGFGDDVYVLNSLIHLYSECGEVDKARKVFDKMPDRNLVSWTCLICGYARREKAEEAVRLFFEMVEEEGIMPNSVTMVCVISACGKLGGLGLAERVCGYIGKAGLKVNTVMVNALVDMYMKCGSVVKAKRLFEECVDRNLVLYNTILSNYVRHGMVTEALDVLGEMLSCGGPRPDRVTLLSAISASTEMADVFLGKQCHAYILRNGLENWDSIGNAIIDMYMKCGCQEWACRVFHRMSNKTVVSWNSLIAGFLRNGDVEAACRTFNEMPENDIVSWNTIIGGLVQQSMFEDAIHLFRVMQNEGIKADRVTMVSVASACGYLGANDIAKWIYNYIEKYEIHLDMQLSTALIDMFARCGDPPSAMKLFNKMKERDVSAWTAAIGAMAMEGNGKRAVELFYEMLREGVEPDKVVFVAVLTACSHGGLVGEGMEIFRTMKEIRGISPQIVHYGCIVDMLGRAGLLKEAIDIIKNMPMKPNDAVWGAFLAACKMHKNDGMATYAADMISESSPDKAGIHVLLSNIYASGGKWTDVAKVRMSMKERGIKKNPGSSSIEVNGTVHEFTSGDESHPEQTSICLMLEEMKCRVREAGHVPDLTNVMIDVDEQEKEFLLYRHSEKIAMAFGLISTSQGHPIRIVKNLRMCSDCHSFAKLVSKVYERHIIVRDNNRFHFFQRGLCSCGDYW</sequence>
<organism evidence="6 8">
    <name type="scientific">Nicotiana attenuata</name>
    <name type="common">Coyote tobacco</name>
    <dbReference type="NCBI Taxonomy" id="49451"/>
    <lineage>
        <taxon>Eukaryota</taxon>
        <taxon>Viridiplantae</taxon>
        <taxon>Streptophyta</taxon>
        <taxon>Embryophyta</taxon>
        <taxon>Tracheophyta</taxon>
        <taxon>Spermatophyta</taxon>
        <taxon>Magnoliopsida</taxon>
        <taxon>eudicotyledons</taxon>
        <taxon>Gunneridae</taxon>
        <taxon>Pentapetalae</taxon>
        <taxon>asterids</taxon>
        <taxon>lamiids</taxon>
        <taxon>Solanales</taxon>
        <taxon>Solanaceae</taxon>
        <taxon>Nicotianoideae</taxon>
        <taxon>Nicotianeae</taxon>
        <taxon>Nicotiana</taxon>
    </lineage>
</organism>
<dbReference type="GO" id="GO:0003723">
    <property type="term" value="F:RNA binding"/>
    <property type="evidence" value="ECO:0007669"/>
    <property type="project" value="InterPro"/>
</dbReference>
<dbReference type="STRING" id="49451.A0A1J6K0C5"/>
<dbReference type="GO" id="GO:0009451">
    <property type="term" value="P:RNA modification"/>
    <property type="evidence" value="ECO:0007669"/>
    <property type="project" value="InterPro"/>
</dbReference>
<dbReference type="InterPro" id="IPR011990">
    <property type="entry name" value="TPR-like_helical_dom_sf"/>
</dbReference>